<dbReference type="Proteomes" id="UP000618460">
    <property type="component" value="Unassembled WGS sequence"/>
</dbReference>
<dbReference type="PRINTS" id="PR00599">
    <property type="entry name" value="MAPEPTIDASE"/>
</dbReference>
<feature type="domain" description="Creatinase N-terminal" evidence="7">
    <location>
        <begin position="6"/>
        <end position="141"/>
    </location>
</feature>
<dbReference type="InterPro" id="IPR029149">
    <property type="entry name" value="Creatin/AminoP/Spt16_N"/>
</dbReference>
<dbReference type="PANTHER" id="PTHR46112:SF10">
    <property type="entry name" value="DIPEPTIDASE YKVY-RELATED"/>
    <property type="match status" value="1"/>
</dbReference>
<dbReference type="EMBL" id="BMLG01000001">
    <property type="protein sequence ID" value="GGM23781.1"/>
    <property type="molecule type" value="Genomic_DNA"/>
</dbReference>
<accession>A0A917THL6</accession>
<dbReference type="Gene3D" id="3.40.350.10">
    <property type="entry name" value="Creatinase/prolidase N-terminal domain"/>
    <property type="match status" value="1"/>
</dbReference>
<name>A0A917THL6_9BACI</name>
<dbReference type="GO" id="GO:0046872">
    <property type="term" value="F:metal ion binding"/>
    <property type="evidence" value="ECO:0007669"/>
    <property type="project" value="UniProtKB-KW"/>
</dbReference>
<proteinExistence type="inferred from homology"/>
<reference evidence="8" key="1">
    <citation type="journal article" date="2014" name="Int. J. Syst. Evol. Microbiol.">
        <title>Complete genome sequence of Corynebacterium casei LMG S-19264T (=DSM 44701T), isolated from a smear-ripened cheese.</title>
        <authorList>
            <consortium name="US DOE Joint Genome Institute (JGI-PGF)"/>
            <person name="Walter F."/>
            <person name="Albersmeier A."/>
            <person name="Kalinowski J."/>
            <person name="Ruckert C."/>
        </authorList>
    </citation>
    <scope>NUCLEOTIDE SEQUENCE</scope>
    <source>
        <strain evidence="8">CGMCC 1.6333</strain>
    </source>
</reference>
<dbReference type="Pfam" id="PF01321">
    <property type="entry name" value="Creatinase_N"/>
    <property type="match status" value="1"/>
</dbReference>
<evidence type="ECO:0000313" key="9">
    <source>
        <dbReference type="Proteomes" id="UP000618460"/>
    </source>
</evidence>
<dbReference type="SUPFAM" id="SSF55920">
    <property type="entry name" value="Creatinase/aminopeptidase"/>
    <property type="match status" value="1"/>
</dbReference>
<evidence type="ECO:0000256" key="5">
    <source>
        <dbReference type="ARBA" id="ARBA00023211"/>
    </source>
</evidence>
<organism evidence="8 9">
    <name type="scientific">Paraliobacillus quinghaiensis</name>
    <dbReference type="NCBI Taxonomy" id="470815"/>
    <lineage>
        <taxon>Bacteria</taxon>
        <taxon>Bacillati</taxon>
        <taxon>Bacillota</taxon>
        <taxon>Bacilli</taxon>
        <taxon>Bacillales</taxon>
        <taxon>Bacillaceae</taxon>
        <taxon>Paraliobacillus</taxon>
    </lineage>
</organism>
<dbReference type="InterPro" id="IPR000994">
    <property type="entry name" value="Pept_M24"/>
</dbReference>
<dbReference type="InterPro" id="IPR000587">
    <property type="entry name" value="Creatinase_N"/>
</dbReference>
<evidence type="ECO:0000256" key="4">
    <source>
        <dbReference type="ARBA" id="ARBA00022801"/>
    </source>
</evidence>
<evidence type="ECO:0000256" key="3">
    <source>
        <dbReference type="ARBA" id="ARBA00022723"/>
    </source>
</evidence>
<protein>
    <submittedName>
        <fullName evidence="8">Dipeptidase YkvY</fullName>
    </submittedName>
</protein>
<evidence type="ECO:0000259" key="7">
    <source>
        <dbReference type="Pfam" id="PF01321"/>
    </source>
</evidence>
<keyword evidence="9" id="KW-1185">Reference proteome</keyword>
<evidence type="ECO:0000256" key="2">
    <source>
        <dbReference type="ARBA" id="ARBA00008766"/>
    </source>
</evidence>
<gene>
    <name evidence="8" type="primary">ykvY</name>
    <name evidence="8" type="ORF">GCM10011351_06970</name>
</gene>
<dbReference type="PANTHER" id="PTHR46112">
    <property type="entry name" value="AMINOPEPTIDASE"/>
    <property type="match status" value="1"/>
</dbReference>
<comment type="caution">
    <text evidence="8">The sequence shown here is derived from an EMBL/GenBank/DDBJ whole genome shotgun (WGS) entry which is preliminary data.</text>
</comment>
<dbReference type="CDD" id="cd01092">
    <property type="entry name" value="APP-like"/>
    <property type="match status" value="1"/>
</dbReference>
<dbReference type="FunFam" id="3.90.230.10:FF:000014">
    <property type="entry name" value="Aminopeptidase P family protein"/>
    <property type="match status" value="1"/>
</dbReference>
<keyword evidence="3" id="KW-0479">Metal-binding</keyword>
<dbReference type="InterPro" id="IPR036005">
    <property type="entry name" value="Creatinase/aminopeptidase-like"/>
</dbReference>
<keyword evidence="4" id="KW-0378">Hydrolase</keyword>
<dbReference type="PROSITE" id="PS00491">
    <property type="entry name" value="PROLINE_PEPTIDASE"/>
    <property type="match status" value="1"/>
</dbReference>
<dbReference type="SUPFAM" id="SSF53092">
    <property type="entry name" value="Creatinase/prolidase N-terminal domain"/>
    <property type="match status" value="1"/>
</dbReference>
<dbReference type="GO" id="GO:0008235">
    <property type="term" value="F:metalloexopeptidase activity"/>
    <property type="evidence" value="ECO:0007669"/>
    <property type="project" value="UniProtKB-ARBA"/>
</dbReference>
<comment type="similarity">
    <text evidence="2">Belongs to the peptidase M24B family.</text>
</comment>
<dbReference type="Pfam" id="PF00557">
    <property type="entry name" value="Peptidase_M24"/>
    <property type="match status" value="1"/>
</dbReference>
<dbReference type="InterPro" id="IPR001714">
    <property type="entry name" value="Pept_M24_MAP"/>
</dbReference>
<reference evidence="8" key="2">
    <citation type="submission" date="2020-09" db="EMBL/GenBank/DDBJ databases">
        <authorList>
            <person name="Sun Q."/>
            <person name="Zhou Y."/>
        </authorList>
    </citation>
    <scope>NUCLEOTIDE SEQUENCE</scope>
    <source>
        <strain evidence="8">CGMCC 1.6333</strain>
    </source>
</reference>
<dbReference type="InterPro" id="IPR001131">
    <property type="entry name" value="Peptidase_M24B_aminopep-P_CS"/>
</dbReference>
<evidence type="ECO:0000259" key="6">
    <source>
        <dbReference type="Pfam" id="PF00557"/>
    </source>
</evidence>
<evidence type="ECO:0000313" key="8">
    <source>
        <dbReference type="EMBL" id="GGM23781.1"/>
    </source>
</evidence>
<dbReference type="AlphaFoldDB" id="A0A917THL6"/>
<comment type="cofactor">
    <cofactor evidence="1">
        <name>Mn(2+)</name>
        <dbReference type="ChEBI" id="CHEBI:29035"/>
    </cofactor>
</comment>
<feature type="domain" description="Peptidase M24" evidence="6">
    <location>
        <begin position="149"/>
        <end position="350"/>
    </location>
</feature>
<evidence type="ECO:0000256" key="1">
    <source>
        <dbReference type="ARBA" id="ARBA00001936"/>
    </source>
</evidence>
<dbReference type="InterPro" id="IPR050659">
    <property type="entry name" value="Peptidase_M24B"/>
</dbReference>
<sequence>MSMRKRVEEVTSWMNDQNIEVAFINSTENVYYLSNFYTDPHERLMGIFLFKNAKPIFVLPAMEANQLRTAGWENEIIGYSDHENPWERIEKSIKKIDLGNVEQVALEKEVLTYGRSESFLSMFSEVQVVSVENKLNDMRVVKDADEIAVMRRAAKMADFGVQIGIDALVEGITEMEVLAKIEYELKRKGIREMSFSTMVLFGEKSGDPHGNPGERKLKAGDMVLFDLGVVLEGYCSDITRTVAYKSVTDKQREVYQTVLNAQLASLDISKPGTRVGDLDTIARDIITEAGFSEYFPHRIGHGLGINVHEYPSMSHLNDGILKEGMVYTIEPGIYLPSVGGVRIEDDVLITVDGFETLTKFPKELQIIS</sequence>
<dbReference type="GO" id="GO:0004177">
    <property type="term" value="F:aminopeptidase activity"/>
    <property type="evidence" value="ECO:0007669"/>
    <property type="project" value="UniProtKB-ARBA"/>
</dbReference>
<dbReference type="Gene3D" id="3.90.230.10">
    <property type="entry name" value="Creatinase/methionine aminopeptidase superfamily"/>
    <property type="match status" value="1"/>
</dbReference>
<keyword evidence="5" id="KW-0464">Manganese</keyword>